<evidence type="ECO:0000256" key="7">
    <source>
        <dbReference type="ARBA" id="ARBA00035264"/>
    </source>
</evidence>
<dbReference type="SUPFAM" id="SSF46911">
    <property type="entry name" value="Ribosomal protein S18"/>
    <property type="match status" value="1"/>
</dbReference>
<evidence type="ECO:0000256" key="5">
    <source>
        <dbReference type="ARBA" id="ARBA00023128"/>
    </source>
</evidence>
<dbReference type="InterPro" id="IPR001648">
    <property type="entry name" value="Ribosomal_bS18"/>
</dbReference>
<evidence type="ECO:0000256" key="9">
    <source>
        <dbReference type="ARBA" id="ARBA00080084"/>
    </source>
</evidence>
<keyword evidence="11" id="KW-1185">Reference proteome</keyword>
<evidence type="ECO:0000256" key="8">
    <source>
        <dbReference type="ARBA" id="ARBA00076783"/>
    </source>
</evidence>
<evidence type="ECO:0000256" key="1">
    <source>
        <dbReference type="ARBA" id="ARBA00004173"/>
    </source>
</evidence>
<dbReference type="GO" id="GO:0005763">
    <property type="term" value="C:mitochondrial small ribosomal subunit"/>
    <property type="evidence" value="ECO:0007669"/>
    <property type="project" value="UniProtKB-ARBA"/>
</dbReference>
<evidence type="ECO:0000313" key="11">
    <source>
        <dbReference type="Proteomes" id="UP000050525"/>
    </source>
</evidence>
<dbReference type="InterPro" id="IPR018275">
    <property type="entry name" value="Ribosomal_bS18_CS"/>
</dbReference>
<organism evidence="10 11">
    <name type="scientific">Alligator mississippiensis</name>
    <name type="common">American alligator</name>
    <dbReference type="NCBI Taxonomy" id="8496"/>
    <lineage>
        <taxon>Eukaryota</taxon>
        <taxon>Metazoa</taxon>
        <taxon>Chordata</taxon>
        <taxon>Craniata</taxon>
        <taxon>Vertebrata</taxon>
        <taxon>Euteleostomi</taxon>
        <taxon>Archelosauria</taxon>
        <taxon>Archosauria</taxon>
        <taxon>Crocodylia</taxon>
        <taxon>Alligatoridae</taxon>
        <taxon>Alligatorinae</taxon>
        <taxon>Alligator</taxon>
    </lineage>
</organism>
<comment type="subcellular location">
    <subcellularLocation>
        <location evidence="1">Mitochondrion</location>
    </subcellularLocation>
</comment>
<dbReference type="GO" id="GO:0032543">
    <property type="term" value="P:mitochondrial translation"/>
    <property type="evidence" value="ECO:0007669"/>
    <property type="project" value="TreeGrafter"/>
</dbReference>
<dbReference type="Gene3D" id="4.10.640.10">
    <property type="entry name" value="Ribosomal protein S18"/>
    <property type="match status" value="1"/>
</dbReference>
<dbReference type="FunFam" id="4.10.640.10:FF:000007">
    <property type="entry name" value="28S ribosomal protein S18c, mitochondrial"/>
    <property type="match status" value="1"/>
</dbReference>
<dbReference type="PANTHER" id="PTHR13479">
    <property type="entry name" value="30S RIBOSOMAL PROTEIN S18"/>
    <property type="match status" value="1"/>
</dbReference>
<dbReference type="eggNOG" id="KOG3162">
    <property type="taxonomic scope" value="Eukaryota"/>
</dbReference>
<dbReference type="NCBIfam" id="TIGR00165">
    <property type="entry name" value="S18"/>
    <property type="match status" value="1"/>
</dbReference>
<keyword evidence="4 10" id="KW-0689">Ribosomal protein</keyword>
<dbReference type="EMBL" id="AKHW03001358">
    <property type="protein sequence ID" value="KYO42731.1"/>
    <property type="molecule type" value="Genomic_DNA"/>
</dbReference>
<reference evidence="10 11" key="1">
    <citation type="journal article" date="2012" name="Genome Biol.">
        <title>Sequencing three crocodilian genomes to illuminate the evolution of archosaurs and amniotes.</title>
        <authorList>
            <person name="St John J.A."/>
            <person name="Braun E.L."/>
            <person name="Isberg S.R."/>
            <person name="Miles L.G."/>
            <person name="Chong A.Y."/>
            <person name="Gongora J."/>
            <person name="Dalzell P."/>
            <person name="Moran C."/>
            <person name="Bed'hom B."/>
            <person name="Abzhanov A."/>
            <person name="Burgess S.C."/>
            <person name="Cooksey A.M."/>
            <person name="Castoe T.A."/>
            <person name="Crawford N.G."/>
            <person name="Densmore L.D."/>
            <person name="Drew J.C."/>
            <person name="Edwards S.V."/>
            <person name="Faircloth B.C."/>
            <person name="Fujita M.K."/>
            <person name="Greenwold M.J."/>
            <person name="Hoffmann F.G."/>
            <person name="Howard J.M."/>
            <person name="Iguchi T."/>
            <person name="Janes D.E."/>
            <person name="Khan S.Y."/>
            <person name="Kohno S."/>
            <person name="de Koning A.J."/>
            <person name="Lance S.L."/>
            <person name="McCarthy F.M."/>
            <person name="McCormack J.E."/>
            <person name="Merchant M.E."/>
            <person name="Peterson D.G."/>
            <person name="Pollock D.D."/>
            <person name="Pourmand N."/>
            <person name="Raney B.J."/>
            <person name="Roessler K.A."/>
            <person name="Sanford J.R."/>
            <person name="Sawyer R.H."/>
            <person name="Schmidt C.J."/>
            <person name="Triplett E.W."/>
            <person name="Tuberville T.D."/>
            <person name="Venegas-Anaya M."/>
            <person name="Howard J.T."/>
            <person name="Jarvis E.D."/>
            <person name="Guillette L.J.Jr."/>
            <person name="Glenn T.C."/>
            <person name="Green R.E."/>
            <person name="Ray D.A."/>
        </authorList>
    </citation>
    <scope>NUCLEOTIDE SEQUENCE [LARGE SCALE GENOMIC DNA]</scope>
    <source>
        <strain evidence="10">KSC_2009_1</strain>
    </source>
</reference>
<keyword evidence="5" id="KW-0496">Mitochondrion</keyword>
<proteinExistence type="inferred from homology"/>
<dbReference type="PANTHER" id="PTHR13479:SF40">
    <property type="entry name" value="SMALL RIBOSOMAL SUBUNIT PROTEIN BS18M"/>
    <property type="match status" value="1"/>
</dbReference>
<evidence type="ECO:0000256" key="6">
    <source>
        <dbReference type="ARBA" id="ARBA00023274"/>
    </source>
</evidence>
<evidence type="ECO:0000313" key="10">
    <source>
        <dbReference type="EMBL" id="KYO42731.1"/>
    </source>
</evidence>
<accession>A0A151P0T8</accession>
<comment type="similarity">
    <text evidence="2">Belongs to the bacterial ribosomal protein bS18 family.</text>
</comment>
<dbReference type="PROSITE" id="PS00057">
    <property type="entry name" value="RIBOSOMAL_S18"/>
    <property type="match status" value="1"/>
</dbReference>
<dbReference type="STRING" id="8496.A0A151P0T8"/>
<evidence type="ECO:0000256" key="4">
    <source>
        <dbReference type="ARBA" id="ARBA00022980"/>
    </source>
</evidence>
<sequence length="138" mass="15691">MAGLVAAVPRRLGWLCWGLAPSAGALWQRRRCSRREPVTRTEDLLIQMENPYKEPPKKCVLCGIHVNYKNVQLLSQFVSPYTGCIHGRHITGLCDKKQKEISKGIKRAQALGFMPVVYKDPSFRNDPKLCNINRRSLT</sequence>
<dbReference type="GO" id="GO:0003735">
    <property type="term" value="F:structural constituent of ribosome"/>
    <property type="evidence" value="ECO:0007669"/>
    <property type="project" value="InterPro"/>
</dbReference>
<dbReference type="AlphaFoldDB" id="A0A151P0T8"/>
<dbReference type="GO" id="GO:0005743">
    <property type="term" value="C:mitochondrial inner membrane"/>
    <property type="evidence" value="ECO:0007669"/>
    <property type="project" value="UniProtKB-ARBA"/>
</dbReference>
<dbReference type="Pfam" id="PF01084">
    <property type="entry name" value="Ribosomal_S18"/>
    <property type="match status" value="1"/>
</dbReference>
<comment type="caution">
    <text evidence="10">The sequence shown here is derived from an EMBL/GenBank/DDBJ whole genome shotgun (WGS) entry which is preliminary data.</text>
</comment>
<dbReference type="GO" id="GO:0070181">
    <property type="term" value="F:small ribosomal subunit rRNA binding"/>
    <property type="evidence" value="ECO:0007669"/>
    <property type="project" value="TreeGrafter"/>
</dbReference>
<dbReference type="Proteomes" id="UP000050525">
    <property type="component" value="Unassembled WGS sequence"/>
</dbReference>
<gene>
    <name evidence="10" type="primary">MRPS18C</name>
    <name evidence="10" type="ORF">Y1Q_0022390</name>
</gene>
<evidence type="ECO:0000256" key="3">
    <source>
        <dbReference type="ARBA" id="ARBA00022946"/>
    </source>
</evidence>
<keyword evidence="6" id="KW-0687">Ribonucleoprotein</keyword>
<protein>
    <recommendedName>
        <fullName evidence="7">Small ribosomal subunit protein bS18m</fullName>
    </recommendedName>
    <alternativeName>
        <fullName evidence="9">28S ribosomal protein S18-1, mitochondrial</fullName>
    </alternativeName>
    <alternativeName>
        <fullName evidence="8">28S ribosomal protein S18c, mitochondrial</fullName>
    </alternativeName>
</protein>
<dbReference type="InterPro" id="IPR036870">
    <property type="entry name" value="Ribosomal_bS18_sf"/>
</dbReference>
<name>A0A151P0T8_ALLMI</name>
<keyword evidence="3" id="KW-0809">Transit peptide</keyword>
<evidence type="ECO:0000256" key="2">
    <source>
        <dbReference type="ARBA" id="ARBA00005589"/>
    </source>
</evidence>